<comment type="caution">
    <text evidence="2">The sequence shown here is derived from an EMBL/GenBank/DDBJ whole genome shotgun (WGS) entry which is preliminary data.</text>
</comment>
<evidence type="ECO:0000313" key="3">
    <source>
        <dbReference type="Proteomes" id="UP001193081"/>
    </source>
</evidence>
<proteinExistence type="predicted"/>
<sequence>MSTLQQTFQEFSIIWLVISAGVGGIIGALIKFLFEEILQTRYRYSVNSRKVLKKYTYPILRAADTLDKRLENLIRFSNKNWFDKSEQDYYKISTLYIFGCYIGWCKILEDEAFIEYEMSNKKARDFSIRFNTVFKSLTNFSYFQTSNIDTLAIQEATPPRFTLTAIGELMIKCNEKENKKEIIDFIEFSRQYNTSDEFKRWFFFVERMFSDLTTSIDDAKWNRVLIFAANIRALVIFLDKSSRQTAPRKITFLENLHPSVSIVVRKELTSLGMSSKITNEPFLFNAETPFPVKQKT</sequence>
<organism evidence="2 3">
    <name type="scientific">Candidatus Chloroploca mongolica</name>
    <dbReference type="NCBI Taxonomy" id="2528176"/>
    <lineage>
        <taxon>Bacteria</taxon>
        <taxon>Bacillati</taxon>
        <taxon>Chloroflexota</taxon>
        <taxon>Chloroflexia</taxon>
        <taxon>Chloroflexales</taxon>
        <taxon>Chloroflexineae</taxon>
        <taxon>Oscillochloridaceae</taxon>
        <taxon>Candidatus Chloroploca</taxon>
    </lineage>
</organism>
<keyword evidence="1" id="KW-0472">Membrane</keyword>
<dbReference type="EMBL" id="SIJK02000023">
    <property type="protein sequence ID" value="MBP1466713.1"/>
    <property type="molecule type" value="Genomic_DNA"/>
</dbReference>
<accession>A0ABS4DB93</accession>
<keyword evidence="1" id="KW-0812">Transmembrane</keyword>
<reference evidence="2 3" key="1">
    <citation type="submission" date="2021-03" db="EMBL/GenBank/DDBJ databases">
        <authorList>
            <person name="Grouzdev D.S."/>
        </authorList>
    </citation>
    <scope>NUCLEOTIDE SEQUENCE [LARGE SCALE GENOMIC DNA]</scope>
    <source>
        <strain evidence="2 3">M50-1</strain>
    </source>
</reference>
<keyword evidence="3" id="KW-1185">Reference proteome</keyword>
<gene>
    <name evidence="2" type="ORF">EYB53_013435</name>
</gene>
<dbReference type="Proteomes" id="UP001193081">
    <property type="component" value="Unassembled WGS sequence"/>
</dbReference>
<protein>
    <submittedName>
        <fullName evidence="2">Uncharacterized protein</fullName>
    </submittedName>
</protein>
<evidence type="ECO:0000313" key="2">
    <source>
        <dbReference type="EMBL" id="MBP1466713.1"/>
    </source>
</evidence>
<dbReference type="RefSeq" id="WP_135478718.1">
    <property type="nucleotide sequence ID" value="NZ_SIJK02000023.1"/>
</dbReference>
<feature type="transmembrane region" description="Helical" evidence="1">
    <location>
        <begin position="12"/>
        <end position="34"/>
    </location>
</feature>
<evidence type="ECO:0000256" key="1">
    <source>
        <dbReference type="SAM" id="Phobius"/>
    </source>
</evidence>
<name>A0ABS4DB93_9CHLR</name>
<keyword evidence="1" id="KW-1133">Transmembrane helix</keyword>